<comment type="caution">
    <text evidence="2">The sequence shown here is derived from an EMBL/GenBank/DDBJ whole genome shotgun (WGS) entry which is preliminary data.</text>
</comment>
<feature type="transmembrane region" description="Helical" evidence="1">
    <location>
        <begin position="65"/>
        <end position="85"/>
    </location>
</feature>
<protein>
    <submittedName>
        <fullName evidence="2">Cell division protein YlmG</fullName>
    </submittedName>
</protein>
<dbReference type="RefSeq" id="WP_229731682.1">
    <property type="nucleotide sequence ID" value="NZ_BMDT01000006.1"/>
</dbReference>
<reference evidence="2" key="1">
    <citation type="journal article" date="2014" name="Int. J. Syst. Evol. Microbiol.">
        <title>Complete genome sequence of Corynebacterium casei LMG S-19264T (=DSM 44701T), isolated from a smear-ripened cheese.</title>
        <authorList>
            <consortium name="US DOE Joint Genome Institute (JGI-PGF)"/>
            <person name="Walter F."/>
            <person name="Albersmeier A."/>
            <person name="Kalinowski J."/>
            <person name="Ruckert C."/>
        </authorList>
    </citation>
    <scope>NUCLEOTIDE SEQUENCE</scope>
    <source>
        <strain evidence="2">CCM 8433</strain>
    </source>
</reference>
<organism evidence="2 3">
    <name type="scientific">Enterococcus alcedinis</name>
    <dbReference type="NCBI Taxonomy" id="1274384"/>
    <lineage>
        <taxon>Bacteria</taxon>
        <taxon>Bacillati</taxon>
        <taxon>Bacillota</taxon>
        <taxon>Bacilli</taxon>
        <taxon>Lactobacillales</taxon>
        <taxon>Enterococcaceae</taxon>
        <taxon>Enterococcus</taxon>
    </lineage>
</organism>
<dbReference type="EMBL" id="BMDT01000006">
    <property type="protein sequence ID" value="GGI65870.1"/>
    <property type="molecule type" value="Genomic_DNA"/>
</dbReference>
<gene>
    <name evidence="2" type="ORF">GCM10011482_15240</name>
</gene>
<proteinExistence type="predicted"/>
<dbReference type="GO" id="GO:0051301">
    <property type="term" value="P:cell division"/>
    <property type="evidence" value="ECO:0007669"/>
    <property type="project" value="UniProtKB-KW"/>
</dbReference>
<accession>A0A917N4L3</accession>
<keyword evidence="2" id="KW-0132">Cell division</keyword>
<dbReference type="AlphaFoldDB" id="A0A917N4L3"/>
<dbReference type="GO" id="GO:0016020">
    <property type="term" value="C:membrane"/>
    <property type="evidence" value="ECO:0007669"/>
    <property type="project" value="InterPro"/>
</dbReference>
<sequence>MFVFWLVQLISKAIYLYTVLLVIYALLSWFPGGYQSSFGRFLAKICEPYLGLFDHLNLSFGPVNFNIAFAIIVLQLASQALVLILNRIAFMF</sequence>
<keyword evidence="1" id="KW-0472">Membrane</keyword>
<evidence type="ECO:0000256" key="1">
    <source>
        <dbReference type="SAM" id="Phobius"/>
    </source>
</evidence>
<dbReference type="InterPro" id="IPR003425">
    <property type="entry name" value="CCB3/YggT"/>
</dbReference>
<reference evidence="2" key="2">
    <citation type="submission" date="2020-09" db="EMBL/GenBank/DDBJ databases">
        <authorList>
            <person name="Sun Q."/>
            <person name="Sedlacek I."/>
        </authorList>
    </citation>
    <scope>NUCLEOTIDE SEQUENCE</scope>
    <source>
        <strain evidence="2">CCM 8433</strain>
    </source>
</reference>
<keyword evidence="1" id="KW-0812">Transmembrane</keyword>
<evidence type="ECO:0000313" key="2">
    <source>
        <dbReference type="EMBL" id="GGI65870.1"/>
    </source>
</evidence>
<name>A0A917N4L3_9ENTE</name>
<keyword evidence="2" id="KW-0131">Cell cycle</keyword>
<dbReference type="Pfam" id="PF02325">
    <property type="entry name" value="CCB3_YggT"/>
    <property type="match status" value="1"/>
</dbReference>
<feature type="transmembrane region" description="Helical" evidence="1">
    <location>
        <begin position="12"/>
        <end position="30"/>
    </location>
</feature>
<evidence type="ECO:0000313" key="3">
    <source>
        <dbReference type="Proteomes" id="UP000622610"/>
    </source>
</evidence>
<keyword evidence="3" id="KW-1185">Reference proteome</keyword>
<dbReference type="Proteomes" id="UP000622610">
    <property type="component" value="Unassembled WGS sequence"/>
</dbReference>
<keyword evidence="1" id="KW-1133">Transmembrane helix</keyword>